<protein>
    <submittedName>
        <fullName evidence="4">ComF family protein</fullName>
    </submittedName>
</protein>
<dbReference type="InterPro" id="IPR029057">
    <property type="entry name" value="PRTase-like"/>
</dbReference>
<evidence type="ECO:0000313" key="4">
    <source>
        <dbReference type="EMBL" id="SEO71425.1"/>
    </source>
</evidence>
<dbReference type="EMBL" id="FODY01000004">
    <property type="protein sequence ID" value="SEO71425.1"/>
    <property type="molecule type" value="Genomic_DNA"/>
</dbReference>
<dbReference type="AlphaFoldDB" id="A0A1H8RYG8"/>
<dbReference type="Gene3D" id="3.40.50.2020">
    <property type="match status" value="1"/>
</dbReference>
<dbReference type="Pfam" id="PF00156">
    <property type="entry name" value="Pribosyltran"/>
    <property type="match status" value="1"/>
</dbReference>
<comment type="similarity">
    <text evidence="1">Belongs to the ComF/GntX family.</text>
</comment>
<evidence type="ECO:0000259" key="2">
    <source>
        <dbReference type="Pfam" id="PF00156"/>
    </source>
</evidence>
<sequence length="220" mass="24974">MLKKLWIAWLDLVYPPKCPACRSPVAEQGAWCARCLHVISRPPLEAAMQVRRLRALDECLILYEYAYGLKRLLHDMKFRRDERQVAALIWLLNKALAGKTLPAYEWVIPVPLAAGRLKERGYNQTERIFGPWCREAFPGGWRPDLLVRRRDTQPQWELSLGERRRNVKGAFSATRPQEVKDRHILLVDDIFTSGATMDACAQALKQAGAVRVSGLALAGG</sequence>
<reference evidence="4 5" key="1">
    <citation type="submission" date="2016-10" db="EMBL/GenBank/DDBJ databases">
        <authorList>
            <person name="de Groot N.N."/>
        </authorList>
    </citation>
    <scope>NUCLEOTIDE SEQUENCE [LARGE SCALE GENOMIC DNA]</scope>
    <source>
        <strain evidence="4 5">DSM 13305</strain>
    </source>
</reference>
<dbReference type="STRING" id="112903.SAMN04490178_104127"/>
<dbReference type="InterPro" id="IPR044005">
    <property type="entry name" value="DZR_2"/>
</dbReference>
<evidence type="ECO:0000259" key="3">
    <source>
        <dbReference type="Pfam" id="PF18912"/>
    </source>
</evidence>
<proteinExistence type="inferred from homology"/>
<evidence type="ECO:0000256" key="1">
    <source>
        <dbReference type="ARBA" id="ARBA00008007"/>
    </source>
</evidence>
<dbReference type="InterPro" id="IPR000836">
    <property type="entry name" value="PRTase_dom"/>
</dbReference>
<dbReference type="RefSeq" id="WP_091744473.1">
    <property type="nucleotide sequence ID" value="NZ_FODY01000004.1"/>
</dbReference>
<accession>A0A1H8RYG8</accession>
<dbReference type="PANTHER" id="PTHR47505:SF1">
    <property type="entry name" value="DNA UTILIZATION PROTEIN YHGH"/>
    <property type="match status" value="1"/>
</dbReference>
<organism evidence="4 5">
    <name type="scientific">Propionispora vibrioides</name>
    <dbReference type="NCBI Taxonomy" id="112903"/>
    <lineage>
        <taxon>Bacteria</taxon>
        <taxon>Bacillati</taxon>
        <taxon>Bacillota</taxon>
        <taxon>Negativicutes</taxon>
        <taxon>Selenomonadales</taxon>
        <taxon>Sporomusaceae</taxon>
        <taxon>Propionispora</taxon>
    </lineage>
</organism>
<evidence type="ECO:0000313" key="5">
    <source>
        <dbReference type="Proteomes" id="UP000198847"/>
    </source>
</evidence>
<dbReference type="InterPro" id="IPR051910">
    <property type="entry name" value="ComF/GntX_DNA_util-trans"/>
</dbReference>
<dbReference type="Pfam" id="PF18912">
    <property type="entry name" value="DZR_2"/>
    <property type="match status" value="1"/>
</dbReference>
<dbReference type="OrthoDB" id="9779910at2"/>
<feature type="domain" description="Double zinc ribbon" evidence="3">
    <location>
        <begin position="10"/>
        <end position="38"/>
    </location>
</feature>
<keyword evidence="5" id="KW-1185">Reference proteome</keyword>
<name>A0A1H8RYG8_9FIRM</name>
<dbReference type="SUPFAM" id="SSF53271">
    <property type="entry name" value="PRTase-like"/>
    <property type="match status" value="1"/>
</dbReference>
<gene>
    <name evidence="4" type="ORF">SAMN04490178_104127</name>
</gene>
<dbReference type="Proteomes" id="UP000198847">
    <property type="component" value="Unassembled WGS sequence"/>
</dbReference>
<feature type="domain" description="Phosphoribosyltransferase" evidence="2">
    <location>
        <begin position="170"/>
        <end position="212"/>
    </location>
</feature>
<dbReference type="PANTHER" id="PTHR47505">
    <property type="entry name" value="DNA UTILIZATION PROTEIN YHGH"/>
    <property type="match status" value="1"/>
</dbReference>
<dbReference type="CDD" id="cd06223">
    <property type="entry name" value="PRTases_typeI"/>
    <property type="match status" value="1"/>
</dbReference>